<evidence type="ECO:0000256" key="6">
    <source>
        <dbReference type="ARBA" id="ARBA00023027"/>
    </source>
</evidence>
<dbReference type="FunFam" id="1.10.150.20:FF:000006">
    <property type="entry name" value="DNA ligase"/>
    <property type="match status" value="1"/>
</dbReference>
<evidence type="ECO:0000256" key="3">
    <source>
        <dbReference type="ARBA" id="ARBA00022723"/>
    </source>
</evidence>
<gene>
    <name evidence="9" type="ORF">JCM15548_1867</name>
</gene>
<dbReference type="GO" id="GO:0016874">
    <property type="term" value="F:ligase activity"/>
    <property type="evidence" value="ECO:0007669"/>
    <property type="project" value="UniProtKB-KW"/>
</dbReference>
<feature type="domain" description="BRCT" evidence="8">
    <location>
        <begin position="144"/>
        <end position="222"/>
    </location>
</feature>
<keyword evidence="5" id="KW-0862">Zinc</keyword>
<dbReference type="InterPro" id="IPR003583">
    <property type="entry name" value="Hlx-hairpin-Hlx_DNA-bd_motif"/>
</dbReference>
<comment type="caution">
    <text evidence="9">The sequence shown here is derived from an EMBL/GenBank/DDBJ whole genome shotgun (WGS) entry which is preliminary data.</text>
</comment>
<organism evidence="9 10">
    <name type="scientific">Geofilum rubicundum JCM 15548</name>
    <dbReference type="NCBI Taxonomy" id="1236989"/>
    <lineage>
        <taxon>Bacteria</taxon>
        <taxon>Pseudomonadati</taxon>
        <taxon>Bacteroidota</taxon>
        <taxon>Bacteroidia</taxon>
        <taxon>Marinilabiliales</taxon>
        <taxon>Marinilabiliaceae</taxon>
        <taxon>Geofilum</taxon>
    </lineage>
</organism>
<dbReference type="GO" id="GO:0006260">
    <property type="term" value="P:DNA replication"/>
    <property type="evidence" value="ECO:0007669"/>
    <property type="project" value="UniProtKB-KW"/>
</dbReference>
<keyword evidence="7" id="KW-0234">DNA repair</keyword>
<dbReference type="GO" id="GO:0046872">
    <property type="term" value="F:metal ion binding"/>
    <property type="evidence" value="ECO:0007669"/>
    <property type="project" value="UniProtKB-KW"/>
</dbReference>
<dbReference type="SUPFAM" id="SSF52113">
    <property type="entry name" value="BRCT domain"/>
    <property type="match status" value="1"/>
</dbReference>
<dbReference type="InterPro" id="IPR041663">
    <property type="entry name" value="DisA/LigA_HHH"/>
</dbReference>
<dbReference type="STRING" id="1236989.JCM15548_1867"/>
<evidence type="ECO:0000256" key="4">
    <source>
        <dbReference type="ARBA" id="ARBA00022763"/>
    </source>
</evidence>
<dbReference type="EMBL" id="BAZW01000004">
    <property type="protein sequence ID" value="GAO28743.1"/>
    <property type="molecule type" value="Genomic_DNA"/>
</dbReference>
<dbReference type="GO" id="GO:0003677">
    <property type="term" value="F:DNA binding"/>
    <property type="evidence" value="ECO:0007669"/>
    <property type="project" value="InterPro"/>
</dbReference>
<dbReference type="Gene3D" id="1.10.150.20">
    <property type="entry name" value="5' to 3' exonuclease, C-terminal subdomain"/>
    <property type="match status" value="2"/>
</dbReference>
<accession>A0A0E9LTW7</accession>
<dbReference type="InterPro" id="IPR001357">
    <property type="entry name" value="BRCT_dom"/>
</dbReference>
<dbReference type="AlphaFoldDB" id="A0A0E9LTW7"/>
<keyword evidence="4" id="KW-0227">DNA damage</keyword>
<evidence type="ECO:0000256" key="7">
    <source>
        <dbReference type="ARBA" id="ARBA00023204"/>
    </source>
</evidence>
<dbReference type="Pfam" id="PF00533">
    <property type="entry name" value="BRCT"/>
    <property type="match status" value="1"/>
</dbReference>
<dbReference type="SMART" id="SM00278">
    <property type="entry name" value="HhH1"/>
    <property type="match status" value="3"/>
</dbReference>
<proteinExistence type="predicted"/>
<evidence type="ECO:0000313" key="10">
    <source>
        <dbReference type="Proteomes" id="UP000032900"/>
    </source>
</evidence>
<dbReference type="Gene3D" id="3.40.50.10190">
    <property type="entry name" value="BRCT domain"/>
    <property type="match status" value="1"/>
</dbReference>
<dbReference type="SUPFAM" id="SSF47781">
    <property type="entry name" value="RuvA domain 2-like"/>
    <property type="match status" value="1"/>
</dbReference>
<keyword evidence="10" id="KW-1185">Reference proteome</keyword>
<evidence type="ECO:0000256" key="2">
    <source>
        <dbReference type="ARBA" id="ARBA00022705"/>
    </source>
</evidence>
<keyword evidence="3" id="KW-0479">Metal-binding</keyword>
<evidence type="ECO:0000313" key="9">
    <source>
        <dbReference type="EMBL" id="GAO28743.1"/>
    </source>
</evidence>
<evidence type="ECO:0000259" key="8">
    <source>
        <dbReference type="PROSITE" id="PS50172"/>
    </source>
</evidence>
<keyword evidence="6" id="KW-0520">NAD</keyword>
<evidence type="ECO:0000256" key="5">
    <source>
        <dbReference type="ARBA" id="ARBA00022833"/>
    </source>
</evidence>
<dbReference type="Proteomes" id="UP000032900">
    <property type="component" value="Unassembled WGS sequence"/>
</dbReference>
<reference evidence="9 10" key="1">
    <citation type="journal article" date="2015" name="Microbes Environ.">
        <title>Distribution and evolution of nitrogen fixation genes in the phylum bacteroidetes.</title>
        <authorList>
            <person name="Inoue J."/>
            <person name="Oshima K."/>
            <person name="Suda W."/>
            <person name="Sakamoto M."/>
            <person name="Iino T."/>
            <person name="Noda S."/>
            <person name="Hongoh Y."/>
            <person name="Hattori M."/>
            <person name="Ohkuma M."/>
        </authorList>
    </citation>
    <scope>NUCLEOTIDE SEQUENCE [LARGE SCALE GENOMIC DNA]</scope>
    <source>
        <strain evidence="9">JCM 15548</strain>
    </source>
</reference>
<dbReference type="InterPro" id="IPR036420">
    <property type="entry name" value="BRCT_dom_sf"/>
</dbReference>
<dbReference type="RefSeq" id="WP_227625413.1">
    <property type="nucleotide sequence ID" value="NZ_BAZW01000004.1"/>
</dbReference>
<sequence length="222" mass="24545">MDIDGLGSETIHLLYENNLLTDITDLYRLKPSQLSSLDRLGEKSAANMVAGIQKSKDIPFSRVLFALGIRFVGETVAKKLVAAMKTIDRIQNASRQELLEIDEIGDKIASSILSYFSSEENRQMIAQLRNFGLKFEEEGSEDKVLSNTLDGLSIVVSGVFSRSRDDLKALIEAHGGKNVSSITGKTNYVLAGENMGPAKYEKAQKLRIPILSEEEFLEMIKA</sequence>
<keyword evidence="2" id="KW-0235">DNA replication</keyword>
<keyword evidence="1 9" id="KW-0436">Ligase</keyword>
<dbReference type="InterPro" id="IPR010994">
    <property type="entry name" value="RuvA_2-like"/>
</dbReference>
<name>A0A0E9LTW7_9BACT</name>
<dbReference type="GO" id="GO:0006281">
    <property type="term" value="P:DNA repair"/>
    <property type="evidence" value="ECO:0007669"/>
    <property type="project" value="UniProtKB-KW"/>
</dbReference>
<dbReference type="Pfam" id="PF12826">
    <property type="entry name" value="HHH_2"/>
    <property type="match status" value="1"/>
</dbReference>
<evidence type="ECO:0000256" key="1">
    <source>
        <dbReference type="ARBA" id="ARBA00022598"/>
    </source>
</evidence>
<dbReference type="PROSITE" id="PS50172">
    <property type="entry name" value="BRCT"/>
    <property type="match status" value="1"/>
</dbReference>
<dbReference type="SMART" id="SM00292">
    <property type="entry name" value="BRCT"/>
    <property type="match status" value="1"/>
</dbReference>
<protein>
    <submittedName>
        <fullName evidence="9">DNA ligase</fullName>
    </submittedName>
</protein>
<dbReference type="Pfam" id="PF14520">
    <property type="entry name" value="HHH_5"/>
    <property type="match status" value="1"/>
</dbReference>